<dbReference type="Gramene" id="TraesCS6B02G064000.1">
    <property type="protein sequence ID" value="TraesCS6B02G064000.1"/>
    <property type="gene ID" value="TraesCS6B02G064000"/>
</dbReference>
<dbReference type="EnsemblPlants" id="TraesCS6B02G064000.1">
    <property type="protein sequence ID" value="TraesCS6B02G064000.1"/>
    <property type="gene ID" value="TraesCS6B02G064000"/>
</dbReference>
<dbReference type="InterPro" id="IPR000215">
    <property type="entry name" value="Serpin_fam"/>
</dbReference>
<organism evidence="4">
    <name type="scientific">Triticum aestivum</name>
    <name type="common">Wheat</name>
    <dbReference type="NCBI Taxonomy" id="4565"/>
    <lineage>
        <taxon>Eukaryota</taxon>
        <taxon>Viridiplantae</taxon>
        <taxon>Streptophyta</taxon>
        <taxon>Embryophyta</taxon>
        <taxon>Tracheophyta</taxon>
        <taxon>Spermatophyta</taxon>
        <taxon>Magnoliopsida</taxon>
        <taxon>Liliopsida</taxon>
        <taxon>Poales</taxon>
        <taxon>Poaceae</taxon>
        <taxon>BOP clade</taxon>
        <taxon>Pooideae</taxon>
        <taxon>Triticodae</taxon>
        <taxon>Triticeae</taxon>
        <taxon>Triticinae</taxon>
        <taxon>Triticum</taxon>
    </lineage>
</organism>
<feature type="domain" description="Serpin" evidence="3">
    <location>
        <begin position="41"/>
        <end position="422"/>
    </location>
</feature>
<dbReference type="InterPro" id="IPR042185">
    <property type="entry name" value="Serpin_sf_2"/>
</dbReference>
<name>A0A3B6PFT8_WHEAT</name>
<dbReference type="Gramene" id="TraesROB_scaffold_014748_01G000400.1">
    <property type="protein sequence ID" value="TraesROB_scaffold_014748_01G000400.1"/>
    <property type="gene ID" value="TraesROB_scaffold_014748_01G000400"/>
</dbReference>
<reference evidence="4" key="2">
    <citation type="submission" date="2018-10" db="UniProtKB">
        <authorList>
            <consortium name="EnsemblPlants"/>
        </authorList>
    </citation>
    <scope>IDENTIFICATION</scope>
</reference>
<dbReference type="Proteomes" id="UP000019116">
    <property type="component" value="Chromosome 6B"/>
</dbReference>
<dbReference type="Gene3D" id="3.30.497.10">
    <property type="entry name" value="Antithrombin, subunit I, domain 2"/>
    <property type="match status" value="1"/>
</dbReference>
<reference evidence="4" key="1">
    <citation type="submission" date="2018-08" db="EMBL/GenBank/DDBJ databases">
        <authorList>
            <person name="Rossello M."/>
        </authorList>
    </citation>
    <scope>NUCLEOTIDE SEQUENCE [LARGE SCALE GENOMIC DNA]</scope>
    <source>
        <strain evidence="4">cv. Chinese Spring</strain>
    </source>
</reference>
<dbReference type="OMA" id="CEEHEGQ"/>
<dbReference type="STRING" id="4565.A0A3B6PFT8"/>
<dbReference type="PANTHER" id="PTHR11461">
    <property type="entry name" value="SERINE PROTEASE INHIBITOR, SERPIN"/>
    <property type="match status" value="1"/>
</dbReference>
<dbReference type="PANTHER" id="PTHR11461:SF316">
    <property type="entry name" value="SERPIN DOMAIN-CONTAINING PROTEIN"/>
    <property type="match status" value="1"/>
</dbReference>
<evidence type="ECO:0000313" key="4">
    <source>
        <dbReference type="EnsemblPlants" id="TraesCS6B02G064000.1"/>
    </source>
</evidence>
<dbReference type="SMART" id="SM00093">
    <property type="entry name" value="SERPIN"/>
    <property type="match status" value="1"/>
</dbReference>
<dbReference type="Gene3D" id="2.30.39.10">
    <property type="entry name" value="Alpha-1-antitrypsin, domain 1"/>
    <property type="match status" value="1"/>
</dbReference>
<comment type="similarity">
    <text evidence="1 2">Belongs to the serpin family.</text>
</comment>
<dbReference type="AlphaFoldDB" id="A0A3B6PFT8"/>
<dbReference type="OrthoDB" id="1063785at2759"/>
<dbReference type="GO" id="GO:0004867">
    <property type="term" value="F:serine-type endopeptidase inhibitor activity"/>
    <property type="evidence" value="ECO:0007669"/>
    <property type="project" value="InterPro"/>
</dbReference>
<accession>A0A3B6PFT8</accession>
<dbReference type="InterPro" id="IPR042178">
    <property type="entry name" value="Serpin_sf_1"/>
</dbReference>
<dbReference type="GO" id="GO:0005615">
    <property type="term" value="C:extracellular space"/>
    <property type="evidence" value="ECO:0000318"/>
    <property type="project" value="GO_Central"/>
</dbReference>
<proteinExistence type="inferred from homology"/>
<dbReference type="SUPFAM" id="SSF56574">
    <property type="entry name" value="Serpins"/>
    <property type="match status" value="1"/>
</dbReference>
<dbReference type="InterPro" id="IPR036186">
    <property type="entry name" value="Serpin_sf"/>
</dbReference>
<sequence>MQSLKPRRFPKLCRRWISTDSVADLPARSSSSESGLQALALTLNKRLADEAGKNNDNLIFSPVSVYAALSLVAAGARERTLAEMLGVLGAASRDDLAGSVRALAEQALADRSHTGGPYVNFACAVWHDKTRPLKPAYADAAVKSYKAQTHAVDFHEKPVEAAKQINAWVAASTNNLIPSIIHPRALSELTDLVLANAIYFKGEWLKPFRKDQTKEDKFHRLEGGIVDVPFMRYRGRQRIACHDGFKVLQLYYERGQQLAAQPSALYSMCIFLPDDHDGLWRLTDKIACNNDFLREHLPTGTVLVGDFRLPKFKLALSTDMTNVLRDLGLKDAFDLWKADLADMVEQKPGVNLALEKVLHKAVIEVNEEGTEAAAATAACLCRSTRAYKPPARVDFVADHPFAFFVMEEVSGAILFAGHVLDPSRE</sequence>
<dbReference type="InterPro" id="IPR023796">
    <property type="entry name" value="Serpin_dom"/>
</dbReference>
<dbReference type="Pfam" id="PF00079">
    <property type="entry name" value="Serpin"/>
    <property type="match status" value="1"/>
</dbReference>
<evidence type="ECO:0000256" key="1">
    <source>
        <dbReference type="ARBA" id="ARBA00009500"/>
    </source>
</evidence>
<evidence type="ECO:0000313" key="5">
    <source>
        <dbReference type="Proteomes" id="UP000019116"/>
    </source>
</evidence>
<evidence type="ECO:0000256" key="2">
    <source>
        <dbReference type="RuleBase" id="RU000411"/>
    </source>
</evidence>
<dbReference type="Gramene" id="TraesCS6B03G0148900.1">
    <property type="protein sequence ID" value="TraesCS6B03G0148900.1.CDS"/>
    <property type="gene ID" value="TraesCS6B03G0148900"/>
</dbReference>
<dbReference type="CDD" id="cd02043">
    <property type="entry name" value="serpinP_plants"/>
    <property type="match status" value="1"/>
</dbReference>
<evidence type="ECO:0000259" key="3">
    <source>
        <dbReference type="SMART" id="SM00093"/>
    </source>
</evidence>
<dbReference type="SMR" id="A0A3B6PFT8"/>
<protein>
    <recommendedName>
        <fullName evidence="3">Serpin domain-containing protein</fullName>
    </recommendedName>
</protein>
<keyword evidence="5" id="KW-1185">Reference proteome</keyword>